<dbReference type="EMBL" id="BPLQ01002433">
    <property type="protein sequence ID" value="GIX92809.1"/>
    <property type="molecule type" value="Genomic_DNA"/>
</dbReference>
<keyword evidence="4 5" id="KW-0175">Coiled coil</keyword>
<dbReference type="GO" id="GO:0034727">
    <property type="term" value="P:piecemeal microautophagy of the nucleus"/>
    <property type="evidence" value="ECO:0007669"/>
    <property type="project" value="TreeGrafter"/>
</dbReference>
<evidence type="ECO:0000256" key="5">
    <source>
        <dbReference type="SAM" id="Coils"/>
    </source>
</evidence>
<evidence type="ECO:0000256" key="4">
    <source>
        <dbReference type="ARBA" id="ARBA00023054"/>
    </source>
</evidence>
<dbReference type="GO" id="GO:0000045">
    <property type="term" value="P:autophagosome assembly"/>
    <property type="evidence" value="ECO:0007669"/>
    <property type="project" value="InterPro"/>
</dbReference>
<evidence type="ECO:0000256" key="6">
    <source>
        <dbReference type="SAM" id="MobiDB-lite"/>
    </source>
</evidence>
<gene>
    <name evidence="9" type="primary">Rb1cc1</name>
    <name evidence="9" type="ORF">CDAR_286701</name>
</gene>
<dbReference type="GO" id="GO:0034517">
    <property type="term" value="P:ribophagy"/>
    <property type="evidence" value="ECO:0007669"/>
    <property type="project" value="TreeGrafter"/>
</dbReference>
<dbReference type="GO" id="GO:1990316">
    <property type="term" value="C:Atg1/ULK1 kinase complex"/>
    <property type="evidence" value="ECO:0007669"/>
    <property type="project" value="TreeGrafter"/>
</dbReference>
<dbReference type="GO" id="GO:0015031">
    <property type="term" value="P:protein transport"/>
    <property type="evidence" value="ECO:0007669"/>
    <property type="project" value="UniProtKB-KW"/>
</dbReference>
<protein>
    <submittedName>
        <fullName evidence="9">RB1-inducible coiled-coil protein 1</fullName>
    </submittedName>
</protein>
<feature type="domain" description="Autophagy-related protein 11 C-terminal" evidence="8">
    <location>
        <begin position="1296"/>
        <end position="1390"/>
    </location>
</feature>
<keyword evidence="3" id="KW-0072">Autophagy</keyword>
<dbReference type="InterPro" id="IPR045326">
    <property type="entry name" value="ATG17-like_dom"/>
</dbReference>
<sequence>MCNVSIYKESKDMSLYVFVVSTGTTLKFNVELAVKKVSELKNAIFEKRNIPVADQVLLCSGGEELKSDVIVGNYSGAGTDTNPIFLFQKGLFDPDNDYEIQQLNAPIKTSMDLSIQADVEGCASMLPSIQAIAVKATLAQRFSDYALKGKEECISLVRDQHLQQQAWAAVIANLDDIKDALQKSFYYLNDHFERFLENVPNFQEILKLALDDIALLAKVPVLPKLIGDSVSTEDSMEKKHTLLTWFCTEPQYYLESVTEKCQSGIDTLDETCLIALKEEFMNVLKDANRPDIKEVKGIGERLANLNTLIEDFDKLCNDQIELMKRFFNADRMGYARDPNVLPDICNTYQTHLGFMLQHHQRLIHILEKCTRAKQELSLNINKRIQYISCIESSISKMQTKIHNFVKYMKSVTNQIDCLQQVHMAPQRYLKMCAEVCRRKEFSARYMKWATELSSQCLKLYENESSHRKQMCKETRNMVDGLFPGMHDMPPPFAVECPNLFDENLPDITREDLEWLKTCVPELSHLCEVIPPEPMPSVSHAESDSAFSSNIPSSLKIVSHVFDSTDLCDKPIYEKVGLSYKVVAPSADFNSLPSEYASLPNEAFSLTSSPFEDSFLPNGSSENKIKRTRLSQVSVSVAIMEEKHSLSVDSDGEEFETLDNYSTSPLEITTHSLQEARLASIPHPTSSNTVDYSNPIDQCLRVSKASSDGDAISPVQDRLKSSDSLLASTDFQGTEYYIDDSMPSSYTESNATSPLMRGNRLVKSHHVVLAELQRQLEEKNEALAGNSSSLENSHSNILKVHAKISTLQKFIGELQKNLQHDLSNLKASVKDDLFEGMSQASQIVENINIYLGKLHQQMLIEKEEAVIETKKEFSSIENAYINRLEVESQKLNDAENQIIRYEDRLQEVLSSLEEVKHEKDHLYCELQDKEESLKRNMLEHELEFDSFKNQMKDKLEEKESKINALKQALADSHRQIADFDHEKSRIQEDYNAKLSEMQEKQNNMNQEIIRLQESKDIKNDSELEAKLKVAINEKIQCMKDLEKMQQNLENFAIEREKCEISALKELEEKLAKEHEMQMEFMRFRYKTALEDLSVTSDIEALQPELRGTLEHIKKGIIEQCETEAVQHQFDFVEERTKVMEEIKAEIFKRQQERDKMIATLQSEHEEALEKWKSRITAENQVSFNEAINRLAKEKDAVVGDLRSRICILEKSLYHIKINLNQYAVSEDSAAVSKSTSPSEAFPSCSSKIGISANESKFVSKLMKELNHFFEPIAVMSQDAQSNLSESLKKTSILLPCFECKNKISIFTCNEGDLVLLCYEERHENFAVFHLGSFVHFLHSDSLQALNLKLPAESNQRWALGIVVKKEFCVTKKPENRFKVSCGTKFYRVKVKPWDRDAALHQMQRSTYMTSTICSSKPSSSQSASKDGDGGKGGSGSMSVSSI</sequence>
<accession>A0AAV4P843</accession>
<keyword evidence="1" id="KW-0813">Transport</keyword>
<feature type="region of interest" description="Disordered" evidence="6">
    <location>
        <begin position="1409"/>
        <end position="1441"/>
    </location>
</feature>
<dbReference type="Pfam" id="PF04108">
    <property type="entry name" value="ATG17_like"/>
    <property type="match status" value="1"/>
</dbReference>
<proteinExistence type="predicted"/>
<evidence type="ECO:0000313" key="9">
    <source>
        <dbReference type="EMBL" id="GIX92809.1"/>
    </source>
</evidence>
<dbReference type="PANTHER" id="PTHR13222:SF1">
    <property type="entry name" value="RB1-INDUCIBLE COILED-COIL PROTEIN 1"/>
    <property type="match status" value="1"/>
</dbReference>
<dbReference type="GO" id="GO:0061709">
    <property type="term" value="P:reticulophagy"/>
    <property type="evidence" value="ECO:0007669"/>
    <property type="project" value="TreeGrafter"/>
</dbReference>
<dbReference type="PANTHER" id="PTHR13222">
    <property type="entry name" value="RB1-INDUCIBLE COILED-COIL"/>
    <property type="match status" value="1"/>
</dbReference>
<dbReference type="GO" id="GO:0060090">
    <property type="term" value="F:molecular adaptor activity"/>
    <property type="evidence" value="ECO:0007669"/>
    <property type="project" value="TreeGrafter"/>
</dbReference>
<feature type="domain" description="Autophagy protein ATG17-like" evidence="7">
    <location>
        <begin position="139"/>
        <end position="473"/>
    </location>
</feature>
<dbReference type="Gene3D" id="3.10.20.90">
    <property type="entry name" value="Phosphatidylinositol 3-kinase Catalytic Subunit, Chain A, domain 1"/>
    <property type="match status" value="1"/>
</dbReference>
<dbReference type="Proteomes" id="UP001054837">
    <property type="component" value="Unassembled WGS sequence"/>
</dbReference>
<dbReference type="GO" id="GO:0034045">
    <property type="term" value="C:phagophore assembly site membrane"/>
    <property type="evidence" value="ECO:0007669"/>
    <property type="project" value="TreeGrafter"/>
</dbReference>
<feature type="coiled-coil region" evidence="5">
    <location>
        <begin position="876"/>
        <end position="1013"/>
    </location>
</feature>
<keyword evidence="10" id="KW-1185">Reference proteome</keyword>
<dbReference type="InterPro" id="IPR019460">
    <property type="entry name" value="Atg11_C"/>
</dbReference>
<dbReference type="SUPFAM" id="SSF54236">
    <property type="entry name" value="Ubiquitin-like"/>
    <property type="match status" value="1"/>
</dbReference>
<dbReference type="InterPro" id="IPR040040">
    <property type="entry name" value="ATG11"/>
</dbReference>
<evidence type="ECO:0000256" key="1">
    <source>
        <dbReference type="ARBA" id="ARBA00022448"/>
    </source>
</evidence>
<feature type="coiled-coil region" evidence="5">
    <location>
        <begin position="761"/>
        <end position="792"/>
    </location>
</feature>
<feature type="compositionally biased region" description="Low complexity" evidence="6">
    <location>
        <begin position="1413"/>
        <end position="1423"/>
    </location>
</feature>
<dbReference type="InterPro" id="IPR029071">
    <property type="entry name" value="Ubiquitin-like_domsf"/>
</dbReference>
<evidence type="ECO:0000256" key="3">
    <source>
        <dbReference type="ARBA" id="ARBA00023006"/>
    </source>
</evidence>
<evidence type="ECO:0000259" key="8">
    <source>
        <dbReference type="Pfam" id="PF10377"/>
    </source>
</evidence>
<dbReference type="GO" id="GO:0019901">
    <property type="term" value="F:protein kinase binding"/>
    <property type="evidence" value="ECO:0007669"/>
    <property type="project" value="TreeGrafter"/>
</dbReference>
<name>A0AAV4P843_9ARAC</name>
<evidence type="ECO:0000313" key="10">
    <source>
        <dbReference type="Proteomes" id="UP001054837"/>
    </source>
</evidence>
<dbReference type="Pfam" id="PF10377">
    <property type="entry name" value="ATG11"/>
    <property type="match status" value="1"/>
</dbReference>
<keyword evidence="2" id="KW-0653">Protein transport</keyword>
<feature type="coiled-coil region" evidence="5">
    <location>
        <begin position="1040"/>
        <end position="1072"/>
    </location>
</feature>
<evidence type="ECO:0000259" key="7">
    <source>
        <dbReference type="Pfam" id="PF04108"/>
    </source>
</evidence>
<dbReference type="GO" id="GO:0061723">
    <property type="term" value="P:glycophagy"/>
    <property type="evidence" value="ECO:0007669"/>
    <property type="project" value="TreeGrafter"/>
</dbReference>
<reference evidence="9 10" key="1">
    <citation type="submission" date="2021-06" db="EMBL/GenBank/DDBJ databases">
        <title>Caerostris darwini draft genome.</title>
        <authorList>
            <person name="Kono N."/>
            <person name="Arakawa K."/>
        </authorList>
    </citation>
    <scope>NUCLEOTIDE SEQUENCE [LARGE SCALE GENOMIC DNA]</scope>
</reference>
<evidence type="ECO:0000256" key="2">
    <source>
        <dbReference type="ARBA" id="ARBA00022927"/>
    </source>
</evidence>
<comment type="caution">
    <text evidence="9">The sequence shown here is derived from an EMBL/GenBank/DDBJ whole genome shotgun (WGS) entry which is preliminary data.</text>
</comment>
<dbReference type="GO" id="GO:0000422">
    <property type="term" value="P:autophagy of mitochondrion"/>
    <property type="evidence" value="ECO:0007669"/>
    <property type="project" value="TreeGrafter"/>
</dbReference>
<organism evidence="9 10">
    <name type="scientific">Caerostris darwini</name>
    <dbReference type="NCBI Taxonomy" id="1538125"/>
    <lineage>
        <taxon>Eukaryota</taxon>
        <taxon>Metazoa</taxon>
        <taxon>Ecdysozoa</taxon>
        <taxon>Arthropoda</taxon>
        <taxon>Chelicerata</taxon>
        <taxon>Arachnida</taxon>
        <taxon>Araneae</taxon>
        <taxon>Araneomorphae</taxon>
        <taxon>Entelegynae</taxon>
        <taxon>Araneoidea</taxon>
        <taxon>Araneidae</taxon>
        <taxon>Caerostris</taxon>
    </lineage>
</organism>
<dbReference type="CDD" id="cd17060">
    <property type="entry name" value="Ubl_RB1CC1"/>
    <property type="match status" value="1"/>
</dbReference>